<name>A0A7W6F3V2_9SPHN</name>
<protein>
    <recommendedName>
        <fullName evidence="1">HTH iclR-type domain-containing protein</fullName>
    </recommendedName>
</protein>
<dbReference type="Pfam" id="PF09339">
    <property type="entry name" value="HTH_IclR"/>
    <property type="match status" value="1"/>
</dbReference>
<gene>
    <name evidence="2" type="ORF">GGR48_002199</name>
</gene>
<dbReference type="AlphaFoldDB" id="A0A7W6F3V2"/>
<accession>A0A7W6F3V2</accession>
<feature type="domain" description="HTH iclR-type" evidence="1">
    <location>
        <begin position="137"/>
        <end position="183"/>
    </location>
</feature>
<reference evidence="2 3" key="1">
    <citation type="submission" date="2020-08" db="EMBL/GenBank/DDBJ databases">
        <title>Genomic Encyclopedia of Type Strains, Phase IV (KMG-IV): sequencing the most valuable type-strain genomes for metagenomic binning, comparative biology and taxonomic classification.</title>
        <authorList>
            <person name="Goeker M."/>
        </authorList>
    </citation>
    <scope>NUCLEOTIDE SEQUENCE [LARGE SCALE GENOMIC DNA]</scope>
    <source>
        <strain evidence="2 3">DSM 19512</strain>
    </source>
</reference>
<dbReference type="GO" id="GO:0003677">
    <property type="term" value="F:DNA binding"/>
    <property type="evidence" value="ECO:0007669"/>
    <property type="project" value="InterPro"/>
</dbReference>
<dbReference type="InterPro" id="IPR036388">
    <property type="entry name" value="WH-like_DNA-bd_sf"/>
</dbReference>
<dbReference type="InterPro" id="IPR036390">
    <property type="entry name" value="WH_DNA-bd_sf"/>
</dbReference>
<evidence type="ECO:0000313" key="3">
    <source>
        <dbReference type="Proteomes" id="UP000538670"/>
    </source>
</evidence>
<dbReference type="RefSeq" id="WP_240456064.1">
    <property type="nucleotide sequence ID" value="NZ_JACIDH010000009.1"/>
</dbReference>
<evidence type="ECO:0000259" key="1">
    <source>
        <dbReference type="Pfam" id="PF09339"/>
    </source>
</evidence>
<comment type="caution">
    <text evidence="2">The sequence shown here is derived from an EMBL/GenBank/DDBJ whole genome shotgun (WGS) entry which is preliminary data.</text>
</comment>
<dbReference type="Gene3D" id="1.10.10.10">
    <property type="entry name" value="Winged helix-like DNA-binding domain superfamily/Winged helix DNA-binding domain"/>
    <property type="match status" value="1"/>
</dbReference>
<evidence type="ECO:0000313" key="2">
    <source>
        <dbReference type="EMBL" id="MBB3879765.1"/>
    </source>
</evidence>
<dbReference type="SUPFAM" id="SSF46785">
    <property type="entry name" value="Winged helix' DNA-binding domain"/>
    <property type="match status" value="1"/>
</dbReference>
<dbReference type="EMBL" id="JACIDH010000009">
    <property type="protein sequence ID" value="MBB3879765.1"/>
    <property type="molecule type" value="Genomic_DNA"/>
</dbReference>
<sequence>MIGLLPGAKVWVDEREVRVGPQALIDALVDVTIDGRPLRLVVEAKRQAYPRDVRQAIYQLRHYIAQLPASDVHELVPFFMANSISPGARDLLREERIGFYDLGGSLFIPANHAFILIDRPPPPAAARNLDRIFQGQRARVVMEVVERRPEWLGVKGVAEATGVSPATASATLSEMERREWVEVEGAGPAKLRRLRDPAPVIDAWASAIAERKPPALTRYYVPVGDVGALARRLDAACTQADAVYAVTSEVAAQAYAPHLSSISQLRCRIAPGPAHDAALAELDARRVKEGWNLGVLETRSPGDVIVGPRIDGITLAPALQVYLDLLQGSGRARDMAAHLRAERLERA</sequence>
<dbReference type="GO" id="GO:0006355">
    <property type="term" value="P:regulation of DNA-templated transcription"/>
    <property type="evidence" value="ECO:0007669"/>
    <property type="project" value="InterPro"/>
</dbReference>
<dbReference type="Proteomes" id="UP000538670">
    <property type="component" value="Unassembled WGS sequence"/>
</dbReference>
<dbReference type="InterPro" id="IPR005471">
    <property type="entry name" value="Tscrpt_reg_IclR_N"/>
</dbReference>
<proteinExistence type="predicted"/>
<keyword evidence="3" id="KW-1185">Reference proteome</keyword>
<organism evidence="2 3">
    <name type="scientific">Sphingomonas pseudosanguinis</name>
    <dbReference type="NCBI Taxonomy" id="413712"/>
    <lineage>
        <taxon>Bacteria</taxon>
        <taxon>Pseudomonadati</taxon>
        <taxon>Pseudomonadota</taxon>
        <taxon>Alphaproteobacteria</taxon>
        <taxon>Sphingomonadales</taxon>
        <taxon>Sphingomonadaceae</taxon>
        <taxon>Sphingomonas</taxon>
    </lineage>
</organism>